<keyword evidence="3" id="KW-1185">Reference proteome</keyword>
<evidence type="ECO:0000313" key="3">
    <source>
        <dbReference type="Proteomes" id="UP001153555"/>
    </source>
</evidence>
<proteinExistence type="predicted"/>
<dbReference type="Proteomes" id="UP001153555">
    <property type="component" value="Unassembled WGS sequence"/>
</dbReference>
<accession>A0A9N7MJ65</accession>
<reference evidence="2" key="1">
    <citation type="submission" date="2019-12" db="EMBL/GenBank/DDBJ databases">
        <authorList>
            <person name="Scholes J."/>
        </authorList>
    </citation>
    <scope>NUCLEOTIDE SEQUENCE</scope>
</reference>
<name>A0A9N7MJ65_STRHE</name>
<dbReference type="InterPro" id="IPR026960">
    <property type="entry name" value="RVT-Znf"/>
</dbReference>
<evidence type="ECO:0000313" key="2">
    <source>
        <dbReference type="EMBL" id="CAA0812774.1"/>
    </source>
</evidence>
<protein>
    <recommendedName>
        <fullName evidence="1">Reverse transcriptase zinc-binding domain-containing protein</fullName>
    </recommendedName>
</protein>
<sequence length="285" mass="32639">MEPVSGFGTINKWLHSDVTLGQVSLDTTIPEQQHYRTVADFRSETGHWRWESFSHLLPATYLLQVASRPPPQSDGRDLIYWGHSDDGSFTTASAYHSLAGPTAMEATRIWKLIWQWEGPQRIRQFLWLVAKGRLLTNCERFRRHVAASPCCELCGGHEESIIHALRDCSGAQQLWRLFIPGIDFTNFLHMNLNDWLVTHLSSPEMYGVENWPCLFGIVAWRIWHARNSCIFNHEVFDVTQRAREIQMHRRNILAAKAHANHGLACLTGYTQSRRASCPTDTSGRS</sequence>
<organism evidence="2 3">
    <name type="scientific">Striga hermonthica</name>
    <name type="common">Purple witchweed</name>
    <name type="synonym">Buchnera hermonthica</name>
    <dbReference type="NCBI Taxonomy" id="68872"/>
    <lineage>
        <taxon>Eukaryota</taxon>
        <taxon>Viridiplantae</taxon>
        <taxon>Streptophyta</taxon>
        <taxon>Embryophyta</taxon>
        <taxon>Tracheophyta</taxon>
        <taxon>Spermatophyta</taxon>
        <taxon>Magnoliopsida</taxon>
        <taxon>eudicotyledons</taxon>
        <taxon>Gunneridae</taxon>
        <taxon>Pentapetalae</taxon>
        <taxon>asterids</taxon>
        <taxon>lamiids</taxon>
        <taxon>Lamiales</taxon>
        <taxon>Orobanchaceae</taxon>
        <taxon>Buchnereae</taxon>
        <taxon>Striga</taxon>
    </lineage>
</organism>
<dbReference type="OrthoDB" id="913477at2759"/>
<gene>
    <name evidence="2" type="ORF">SHERM_13333</name>
</gene>
<comment type="caution">
    <text evidence="2">The sequence shown here is derived from an EMBL/GenBank/DDBJ whole genome shotgun (WGS) entry which is preliminary data.</text>
</comment>
<dbReference type="EMBL" id="CACSLK010011299">
    <property type="protein sequence ID" value="CAA0812774.1"/>
    <property type="molecule type" value="Genomic_DNA"/>
</dbReference>
<evidence type="ECO:0000259" key="1">
    <source>
        <dbReference type="Pfam" id="PF13966"/>
    </source>
</evidence>
<dbReference type="Pfam" id="PF13966">
    <property type="entry name" value="zf-RVT"/>
    <property type="match status" value="1"/>
</dbReference>
<feature type="domain" description="Reverse transcriptase zinc-binding" evidence="1">
    <location>
        <begin position="89"/>
        <end position="175"/>
    </location>
</feature>
<dbReference type="AlphaFoldDB" id="A0A9N7MJ65"/>